<dbReference type="SUPFAM" id="SSF53098">
    <property type="entry name" value="Ribonuclease H-like"/>
    <property type="match status" value="1"/>
</dbReference>
<gene>
    <name evidence="2" type="ORF">UT40_C0010G0008</name>
</gene>
<dbReference type="InterPro" id="IPR012337">
    <property type="entry name" value="RNaseH-like_sf"/>
</dbReference>
<accession>A0A0G0QTU8</accession>
<sequence length="290" mass="34360">MEVDMNQLTKIALTWELYEEDIPKTHIAERLGVHRETVRTWISGISSNTLGLTGFIEEYQKAKKGQRKKRKLDGLTKVRIWNLREENKDCCGQKIQEYLFRDFGLYLSVKTIYKVLGEKYKLRSKWKKNVKRGPVPKASKPREVVQMDTVDFGYVFAFCGIDIFAKDVTVKLYPSLTSIDGLDFLNVSMNQRFKHTDLLQVDGGSEFKGEFRRNVFRYTDRFRVARPYKKNEQSYIESFNRSLRKECLGWSMYTQREIPYLQKEVDEYMEYYHTKRAHLGLNRKTPNVVH</sequence>
<proteinExistence type="predicted"/>
<evidence type="ECO:0000313" key="3">
    <source>
        <dbReference type="Proteomes" id="UP000034690"/>
    </source>
</evidence>
<dbReference type="PROSITE" id="PS50994">
    <property type="entry name" value="INTEGRASE"/>
    <property type="match status" value="1"/>
</dbReference>
<reference evidence="2 3" key="1">
    <citation type="journal article" date="2015" name="Nature">
        <title>rRNA introns, odd ribosomes, and small enigmatic genomes across a large radiation of phyla.</title>
        <authorList>
            <person name="Brown C.T."/>
            <person name="Hug L.A."/>
            <person name="Thomas B.C."/>
            <person name="Sharon I."/>
            <person name="Castelle C.J."/>
            <person name="Singh A."/>
            <person name="Wilkins M.J."/>
            <person name="Williams K.H."/>
            <person name="Banfield J.F."/>
        </authorList>
    </citation>
    <scope>NUCLEOTIDE SEQUENCE [LARGE SCALE GENOMIC DNA]</scope>
</reference>
<feature type="domain" description="Integrase catalytic" evidence="1">
    <location>
        <begin position="137"/>
        <end position="290"/>
    </location>
</feature>
<evidence type="ECO:0000313" key="2">
    <source>
        <dbReference type="EMBL" id="KKR13780.1"/>
    </source>
</evidence>
<dbReference type="SUPFAM" id="SSF46689">
    <property type="entry name" value="Homeodomain-like"/>
    <property type="match status" value="1"/>
</dbReference>
<dbReference type="AlphaFoldDB" id="A0A0G0QTU8"/>
<dbReference type="InterPro" id="IPR009057">
    <property type="entry name" value="Homeodomain-like_sf"/>
</dbReference>
<organism evidence="2 3">
    <name type="scientific">Candidatus Woesebacteria bacterium GW2011_GWA1_39_21b</name>
    <dbReference type="NCBI Taxonomy" id="1618551"/>
    <lineage>
        <taxon>Bacteria</taxon>
        <taxon>Candidatus Woeseibacteriota</taxon>
    </lineage>
</organism>
<dbReference type="GO" id="GO:0015074">
    <property type="term" value="P:DNA integration"/>
    <property type="evidence" value="ECO:0007669"/>
    <property type="project" value="InterPro"/>
</dbReference>
<dbReference type="InterPro" id="IPR036397">
    <property type="entry name" value="RNaseH_sf"/>
</dbReference>
<dbReference type="Proteomes" id="UP000034690">
    <property type="component" value="Unassembled WGS sequence"/>
</dbReference>
<dbReference type="Pfam" id="PF13683">
    <property type="entry name" value="rve_3"/>
    <property type="match status" value="1"/>
</dbReference>
<name>A0A0G0QTU8_9BACT</name>
<comment type="caution">
    <text evidence="2">The sequence shown here is derived from an EMBL/GenBank/DDBJ whole genome shotgun (WGS) entry which is preliminary data.</text>
</comment>
<dbReference type="GO" id="GO:0003676">
    <property type="term" value="F:nucleic acid binding"/>
    <property type="evidence" value="ECO:0007669"/>
    <property type="project" value="InterPro"/>
</dbReference>
<evidence type="ECO:0000259" key="1">
    <source>
        <dbReference type="PROSITE" id="PS50994"/>
    </source>
</evidence>
<dbReference type="InterPro" id="IPR001584">
    <property type="entry name" value="Integrase_cat-core"/>
</dbReference>
<dbReference type="EMBL" id="LBWQ01000010">
    <property type="protein sequence ID" value="KKR13780.1"/>
    <property type="molecule type" value="Genomic_DNA"/>
</dbReference>
<protein>
    <recommendedName>
        <fullName evidence="1">Integrase catalytic domain-containing protein</fullName>
    </recommendedName>
</protein>
<dbReference type="Gene3D" id="3.30.420.10">
    <property type="entry name" value="Ribonuclease H-like superfamily/Ribonuclease H"/>
    <property type="match status" value="1"/>
</dbReference>